<dbReference type="CDD" id="cd03039">
    <property type="entry name" value="GST_N_Sigma_like"/>
    <property type="match status" value="1"/>
</dbReference>
<dbReference type="InterPro" id="IPR040079">
    <property type="entry name" value="Glutathione_S-Trfase"/>
</dbReference>
<dbReference type="InterPro" id="IPR025340">
    <property type="entry name" value="DUF4246"/>
</dbReference>
<dbReference type="Pfam" id="PF14033">
    <property type="entry name" value="DUF4246"/>
    <property type="match status" value="1"/>
</dbReference>
<dbReference type="AlphaFoldDB" id="A0A9W8GBP5"/>
<dbReference type="PANTHER" id="PTHR33119">
    <property type="entry name" value="IFI3P"/>
    <property type="match status" value="1"/>
</dbReference>
<dbReference type="OrthoDB" id="414243at2759"/>
<dbReference type="InterPro" id="IPR036249">
    <property type="entry name" value="Thioredoxin-like_sf"/>
</dbReference>
<organism evidence="3 4">
    <name type="scientific">Coemansia spiralis</name>
    <dbReference type="NCBI Taxonomy" id="417178"/>
    <lineage>
        <taxon>Eukaryota</taxon>
        <taxon>Fungi</taxon>
        <taxon>Fungi incertae sedis</taxon>
        <taxon>Zoopagomycota</taxon>
        <taxon>Kickxellomycotina</taxon>
        <taxon>Kickxellomycetes</taxon>
        <taxon>Kickxellales</taxon>
        <taxon>Kickxellaceae</taxon>
        <taxon>Coemansia</taxon>
    </lineage>
</organism>
<evidence type="ECO:0000259" key="2">
    <source>
        <dbReference type="PROSITE" id="PS50405"/>
    </source>
</evidence>
<dbReference type="Pfam" id="PF02798">
    <property type="entry name" value="GST_N"/>
    <property type="match status" value="1"/>
</dbReference>
<dbReference type="PANTHER" id="PTHR33119:SF1">
    <property type="entry name" value="FE2OG DIOXYGENASE DOMAIN-CONTAINING PROTEIN"/>
    <property type="match status" value="1"/>
</dbReference>
<dbReference type="SFLD" id="SFLDS00019">
    <property type="entry name" value="Glutathione_Transferase_(cytos"/>
    <property type="match status" value="1"/>
</dbReference>
<dbReference type="Proteomes" id="UP001151518">
    <property type="component" value="Unassembled WGS sequence"/>
</dbReference>
<dbReference type="Pfam" id="PF14497">
    <property type="entry name" value="GST_C_3"/>
    <property type="match status" value="1"/>
</dbReference>
<feature type="domain" description="GST N-terminal" evidence="1">
    <location>
        <begin position="7"/>
        <end position="87"/>
    </location>
</feature>
<dbReference type="SUPFAM" id="SSF47616">
    <property type="entry name" value="GST C-terminal domain-like"/>
    <property type="match status" value="1"/>
</dbReference>
<dbReference type="SUPFAM" id="SSF52833">
    <property type="entry name" value="Thioredoxin-like"/>
    <property type="match status" value="1"/>
</dbReference>
<reference evidence="3" key="1">
    <citation type="submission" date="2022-07" db="EMBL/GenBank/DDBJ databases">
        <title>Phylogenomic reconstructions and comparative analyses of Kickxellomycotina fungi.</title>
        <authorList>
            <person name="Reynolds N.K."/>
            <person name="Stajich J.E."/>
            <person name="Barry K."/>
            <person name="Grigoriev I.V."/>
            <person name="Crous P."/>
            <person name="Smith M.E."/>
        </authorList>
    </citation>
    <scope>NUCLEOTIDE SEQUENCE</scope>
    <source>
        <strain evidence="3">NRRL 3115</strain>
    </source>
</reference>
<evidence type="ECO:0000259" key="1">
    <source>
        <dbReference type="PROSITE" id="PS50404"/>
    </source>
</evidence>
<dbReference type="Gene3D" id="3.40.30.10">
    <property type="entry name" value="Glutaredoxin"/>
    <property type="match status" value="1"/>
</dbReference>
<sequence length="769" mass="87861">MTASAPPTYILHYFNVVGIIEPIRLLMLAAKADWTEVHPEWPQEKYSQPFGRMPVLIEKSTDGSPDFMLTESRTIERYLARKYGFIPTDLKHAARQEQLRDLQADVGILSNEVRLGAGDEAKERLNYLIGRLIEFHTEVLRENGDNGYFYGDKLSYIDMSLYGFFKLIFAHPPTSIPNYVADIKSRITPEIAKVIANVESHPLLREHIDSRPEFYPLFGFDAALKTAVELRIMRISAAIRKDPGWLEHVDNDDTQQHWASMIQEKFGATVKDAEYVLAELKYYRKLQEQCKNDEIQGGVDMVWIKDVAADDEITRQIKEHAATLESETEHENENGRDVQMLIDPSLYPLVYEVTPLLPTPIETYGAALSLNTLGSIPGSPIEWAAVVATLNNSLLSGMPPALKLYEVGNLVHCPFSNWLPADIHVDASGKVSIKSYINNLHPARHTAFYSTLSKAMEQAIPLLEQVLTDVVHPRAPRIEYDEDECIEFTAPHPYELESGLGFDEDSSAMNSFEKDAAMEAWEKGIIFKEPEAREFIEPERPFTPYRLRNQNLQAVVRMKNMYLTPESPVIAKHEDHSTRNDNDKIVATAIYFYDVENITDAEIGFKDPINAGCKDNEFVYSCYTYATFPRIYEDVIDAGWCYKYSQCSGKIEIKSGRWVCFPSSYLHYLTSMKLANSSKPGHVKMMVFHFVNPVVRIPSTSIVPPQQREWWEDKLLANPCLEIKEHIDMLMTSEQAIEYRKITEKLNGNAYNNENQSLYDVFQSCYSFK</sequence>
<dbReference type="InterPro" id="IPR004045">
    <property type="entry name" value="Glutathione_S-Trfase_N"/>
</dbReference>
<dbReference type="InterPro" id="IPR010987">
    <property type="entry name" value="Glutathione-S-Trfase_C-like"/>
</dbReference>
<dbReference type="Gene3D" id="1.20.1050.10">
    <property type="match status" value="1"/>
</dbReference>
<dbReference type="PROSITE" id="PS50404">
    <property type="entry name" value="GST_NTER"/>
    <property type="match status" value="1"/>
</dbReference>
<accession>A0A9W8GBP5</accession>
<proteinExistence type="predicted"/>
<comment type="caution">
    <text evidence="3">The sequence shown here is derived from an EMBL/GenBank/DDBJ whole genome shotgun (WGS) entry which is preliminary data.</text>
</comment>
<dbReference type="InterPro" id="IPR036282">
    <property type="entry name" value="Glutathione-S-Trfase_C_sf"/>
</dbReference>
<evidence type="ECO:0000313" key="4">
    <source>
        <dbReference type="Proteomes" id="UP001151518"/>
    </source>
</evidence>
<dbReference type="PROSITE" id="PS50405">
    <property type="entry name" value="GST_CTER"/>
    <property type="match status" value="1"/>
</dbReference>
<dbReference type="InterPro" id="IPR004046">
    <property type="entry name" value="GST_C"/>
</dbReference>
<dbReference type="InterPro" id="IPR049192">
    <property type="entry name" value="DUF4246_C"/>
</dbReference>
<dbReference type="EMBL" id="JANBTW010000007">
    <property type="protein sequence ID" value="KAJ2680052.1"/>
    <property type="molecule type" value="Genomic_DNA"/>
</dbReference>
<name>A0A9W8GBP5_9FUNG</name>
<feature type="domain" description="GST C-terminal" evidence="2">
    <location>
        <begin position="89"/>
        <end position="218"/>
    </location>
</feature>
<protein>
    <recommendedName>
        <fullName evidence="5">Glutathione S-transferase</fullName>
    </recommendedName>
</protein>
<gene>
    <name evidence="3" type="ORF">GGI25_000940</name>
</gene>
<evidence type="ECO:0000313" key="3">
    <source>
        <dbReference type="EMBL" id="KAJ2680052.1"/>
    </source>
</evidence>
<evidence type="ECO:0008006" key="5">
    <source>
        <dbReference type="Google" id="ProtNLM"/>
    </source>
</evidence>